<comment type="caution">
    <text evidence="1">The sequence shown here is derived from an EMBL/GenBank/DDBJ whole genome shotgun (WGS) entry which is preliminary data.</text>
</comment>
<dbReference type="Pfam" id="PF14462">
    <property type="entry name" value="Prok-E2_E"/>
    <property type="match status" value="1"/>
</dbReference>
<dbReference type="InterPro" id="IPR025701">
    <property type="entry name" value="UBQ-conjugat_E2_E"/>
</dbReference>
<dbReference type="EMBL" id="LLZS01000011">
    <property type="protein sequence ID" value="KUR69939.1"/>
    <property type="molecule type" value="Genomic_DNA"/>
</dbReference>
<reference evidence="1 2" key="1">
    <citation type="submission" date="2015-10" db="EMBL/GenBank/DDBJ databases">
        <title>Draft genome sequence of Novosphingobium fuchskuhlense DSM 25065 isolated from a surface water sample of the southwest basin of Lake Grosse Fuchskuhle.</title>
        <authorList>
            <person name="Ruckert C."/>
            <person name="Winkler A."/>
            <person name="Glaeser J."/>
            <person name="Grossart H.-P."/>
            <person name="Kalinowski J."/>
            <person name="Glaeser S."/>
        </authorList>
    </citation>
    <scope>NUCLEOTIDE SEQUENCE [LARGE SCALE GENOMIC DNA]</scope>
    <source>
        <strain evidence="1 2">FNE08-7</strain>
    </source>
</reference>
<organism evidence="1 2">
    <name type="scientific">Novosphingobium fuchskuhlense</name>
    <dbReference type="NCBI Taxonomy" id="1117702"/>
    <lineage>
        <taxon>Bacteria</taxon>
        <taxon>Pseudomonadati</taxon>
        <taxon>Pseudomonadota</taxon>
        <taxon>Alphaproteobacteria</taxon>
        <taxon>Sphingomonadales</taxon>
        <taxon>Sphingomonadaceae</taxon>
        <taxon>Novosphingobium</taxon>
    </lineage>
</organism>
<dbReference type="OrthoDB" id="512401at2"/>
<dbReference type="AlphaFoldDB" id="A0A117USA8"/>
<accession>A0A117USA8</accession>
<evidence type="ECO:0000313" key="1">
    <source>
        <dbReference type="EMBL" id="KUR69939.1"/>
    </source>
</evidence>
<name>A0A117USA8_9SPHN</name>
<dbReference type="RefSeq" id="WP_067914347.1">
    <property type="nucleotide sequence ID" value="NZ_KQ954247.1"/>
</dbReference>
<protein>
    <recommendedName>
        <fullName evidence="3">E2/UBC family protein E</fullName>
    </recommendedName>
</protein>
<sequence>MSTVLDRQLGELGERFSAVELRRLPSGTTLVIVPVVPLPLGWSQERTSVRFLVPPAYPFAALDCFWADVDLRLANGATPQNAQVPNPIPETYDHGLWFSWHLASPWDANRDTLSSWVNTILDRLAQPL</sequence>
<evidence type="ECO:0000313" key="2">
    <source>
        <dbReference type="Proteomes" id="UP000058012"/>
    </source>
</evidence>
<proteinExistence type="predicted"/>
<dbReference type="Proteomes" id="UP000058012">
    <property type="component" value="Unassembled WGS sequence"/>
</dbReference>
<keyword evidence="2" id="KW-1185">Reference proteome</keyword>
<evidence type="ECO:0008006" key="3">
    <source>
        <dbReference type="Google" id="ProtNLM"/>
    </source>
</evidence>
<dbReference type="STRING" id="1117702.AQZ52_17720"/>
<gene>
    <name evidence="1" type="ORF">AQZ52_17720</name>
</gene>